<sequence length="218" mass="24735">MISCKERGLYKRLLVKLCNTNGQLKRQRSVEEVTCVTPMVIGKTDVYIRGKDRVLHKRYRSVVKTGFYIRGSVVKTGLYIRGSVVKTGFYIRGNYCKDRCYTKVHIRGSVVKTGFYIRRTNVTQIVMVSNVKLMVMVSSVKPMVSFKTDVYISGYTCKDRIVKTGVYISGYCCYINVVTSVTPMVICKDSGSVVKTDVDMSVLMTKINIRGDLCYIEL</sequence>
<evidence type="ECO:0000313" key="1">
    <source>
        <dbReference type="EMBL" id="KAH3734444.1"/>
    </source>
</evidence>
<organism evidence="1 2">
    <name type="scientific">Dreissena polymorpha</name>
    <name type="common">Zebra mussel</name>
    <name type="synonym">Mytilus polymorpha</name>
    <dbReference type="NCBI Taxonomy" id="45954"/>
    <lineage>
        <taxon>Eukaryota</taxon>
        <taxon>Metazoa</taxon>
        <taxon>Spiralia</taxon>
        <taxon>Lophotrochozoa</taxon>
        <taxon>Mollusca</taxon>
        <taxon>Bivalvia</taxon>
        <taxon>Autobranchia</taxon>
        <taxon>Heteroconchia</taxon>
        <taxon>Euheterodonta</taxon>
        <taxon>Imparidentia</taxon>
        <taxon>Neoheterodontei</taxon>
        <taxon>Myida</taxon>
        <taxon>Dreissenoidea</taxon>
        <taxon>Dreissenidae</taxon>
        <taxon>Dreissena</taxon>
    </lineage>
</organism>
<reference evidence="1" key="2">
    <citation type="submission" date="2020-11" db="EMBL/GenBank/DDBJ databases">
        <authorList>
            <person name="McCartney M.A."/>
            <person name="Auch B."/>
            <person name="Kono T."/>
            <person name="Mallez S."/>
            <person name="Becker A."/>
            <person name="Gohl D.M."/>
            <person name="Silverstein K.A.T."/>
            <person name="Koren S."/>
            <person name="Bechman K.B."/>
            <person name="Herman A."/>
            <person name="Abrahante J.E."/>
            <person name="Garbe J."/>
        </authorList>
    </citation>
    <scope>NUCLEOTIDE SEQUENCE</scope>
    <source>
        <strain evidence="1">Duluth1</strain>
        <tissue evidence="1">Whole animal</tissue>
    </source>
</reference>
<name>A0A9D4CXJ2_DREPO</name>
<evidence type="ECO:0000313" key="2">
    <source>
        <dbReference type="Proteomes" id="UP000828390"/>
    </source>
</evidence>
<dbReference type="Proteomes" id="UP000828390">
    <property type="component" value="Unassembled WGS sequence"/>
</dbReference>
<dbReference type="EMBL" id="JAIWYP010000011">
    <property type="protein sequence ID" value="KAH3734444.1"/>
    <property type="molecule type" value="Genomic_DNA"/>
</dbReference>
<keyword evidence="2" id="KW-1185">Reference proteome</keyword>
<protein>
    <submittedName>
        <fullName evidence="1">Uncharacterized protein</fullName>
    </submittedName>
</protein>
<accession>A0A9D4CXJ2</accession>
<reference evidence="1" key="1">
    <citation type="journal article" date="2019" name="bioRxiv">
        <title>The Genome of the Zebra Mussel, Dreissena polymorpha: A Resource for Invasive Species Research.</title>
        <authorList>
            <person name="McCartney M.A."/>
            <person name="Auch B."/>
            <person name="Kono T."/>
            <person name="Mallez S."/>
            <person name="Zhang Y."/>
            <person name="Obille A."/>
            <person name="Becker A."/>
            <person name="Abrahante J.E."/>
            <person name="Garbe J."/>
            <person name="Badalamenti J.P."/>
            <person name="Herman A."/>
            <person name="Mangelson H."/>
            <person name="Liachko I."/>
            <person name="Sullivan S."/>
            <person name="Sone E.D."/>
            <person name="Koren S."/>
            <person name="Silverstein K.A.T."/>
            <person name="Beckman K.B."/>
            <person name="Gohl D.M."/>
        </authorList>
    </citation>
    <scope>NUCLEOTIDE SEQUENCE</scope>
    <source>
        <strain evidence="1">Duluth1</strain>
        <tissue evidence="1">Whole animal</tissue>
    </source>
</reference>
<proteinExistence type="predicted"/>
<dbReference type="AlphaFoldDB" id="A0A9D4CXJ2"/>
<comment type="caution">
    <text evidence="1">The sequence shown here is derived from an EMBL/GenBank/DDBJ whole genome shotgun (WGS) entry which is preliminary data.</text>
</comment>
<gene>
    <name evidence="1" type="ORF">DPMN_040884</name>
</gene>